<name>A0A1H3WQM2_9GAMM</name>
<evidence type="ECO:0000259" key="1">
    <source>
        <dbReference type="Pfam" id="PF07883"/>
    </source>
</evidence>
<dbReference type="Proteomes" id="UP000198658">
    <property type="component" value="Unassembled WGS sequence"/>
</dbReference>
<protein>
    <submittedName>
        <fullName evidence="2">Cupin domain-containing protein</fullName>
    </submittedName>
</protein>
<dbReference type="InterPro" id="IPR011051">
    <property type="entry name" value="RmlC_Cupin_sf"/>
</dbReference>
<accession>A0A1H3WQM2</accession>
<dbReference type="EMBL" id="FNQO01000001">
    <property type="protein sequence ID" value="SDZ89446.1"/>
    <property type="molecule type" value="Genomic_DNA"/>
</dbReference>
<dbReference type="Pfam" id="PF07883">
    <property type="entry name" value="Cupin_2"/>
    <property type="match status" value="1"/>
</dbReference>
<dbReference type="InterPro" id="IPR014710">
    <property type="entry name" value="RmlC-like_jellyroll"/>
</dbReference>
<dbReference type="Gene3D" id="2.60.120.10">
    <property type="entry name" value="Jelly Rolls"/>
    <property type="match status" value="1"/>
</dbReference>
<proteinExistence type="predicted"/>
<dbReference type="SUPFAM" id="SSF51182">
    <property type="entry name" value="RmlC-like cupins"/>
    <property type="match status" value="1"/>
</dbReference>
<keyword evidence="3" id="KW-1185">Reference proteome</keyword>
<dbReference type="InterPro" id="IPR013096">
    <property type="entry name" value="Cupin_2"/>
</dbReference>
<sequence length="103" mass="11695">MRGVNGSNGVQRMIDQQQVAADWSARGFGCDLWVDPPGQRWEDFVHQQDELLMPVEGELEVEIDGRLHRPQIGEELLIPAGAQHSVRNIGNVTARWLYGYRRA</sequence>
<organism evidence="2 3">
    <name type="scientific">Microbulbifer marinus</name>
    <dbReference type="NCBI Taxonomy" id="658218"/>
    <lineage>
        <taxon>Bacteria</taxon>
        <taxon>Pseudomonadati</taxon>
        <taxon>Pseudomonadota</taxon>
        <taxon>Gammaproteobacteria</taxon>
        <taxon>Cellvibrionales</taxon>
        <taxon>Microbulbiferaceae</taxon>
        <taxon>Microbulbifer</taxon>
    </lineage>
</organism>
<dbReference type="STRING" id="658218.SAMN05216562_1056"/>
<reference evidence="3" key="1">
    <citation type="submission" date="2016-10" db="EMBL/GenBank/DDBJ databases">
        <authorList>
            <person name="Varghese N."/>
            <person name="Submissions S."/>
        </authorList>
    </citation>
    <scope>NUCLEOTIDE SEQUENCE [LARGE SCALE GENOMIC DNA]</scope>
    <source>
        <strain evidence="3">CGMCC 1.10657</strain>
    </source>
</reference>
<gene>
    <name evidence="2" type="ORF">SAMN05216562_1056</name>
</gene>
<dbReference type="AlphaFoldDB" id="A0A1H3WQM2"/>
<evidence type="ECO:0000313" key="3">
    <source>
        <dbReference type="Proteomes" id="UP000198658"/>
    </source>
</evidence>
<feature type="domain" description="Cupin type-2" evidence="1">
    <location>
        <begin position="33"/>
        <end position="97"/>
    </location>
</feature>
<evidence type="ECO:0000313" key="2">
    <source>
        <dbReference type="EMBL" id="SDZ89446.1"/>
    </source>
</evidence>